<evidence type="ECO:0000256" key="3">
    <source>
        <dbReference type="ARBA" id="ARBA00022692"/>
    </source>
</evidence>
<dbReference type="GO" id="GO:0016020">
    <property type="term" value="C:membrane"/>
    <property type="evidence" value="ECO:0007669"/>
    <property type="project" value="UniProtKB-SubCell"/>
</dbReference>
<feature type="transmembrane region" description="Helical" evidence="6">
    <location>
        <begin position="63"/>
        <end position="82"/>
    </location>
</feature>
<feature type="transmembrane region" description="Helical" evidence="6">
    <location>
        <begin position="141"/>
        <end position="159"/>
    </location>
</feature>
<evidence type="ECO:0000256" key="4">
    <source>
        <dbReference type="ARBA" id="ARBA00022989"/>
    </source>
</evidence>
<dbReference type="GO" id="GO:0009234">
    <property type="term" value="P:menaquinone biosynthetic process"/>
    <property type="evidence" value="ECO:0007669"/>
    <property type="project" value="TreeGrafter"/>
</dbReference>
<keyword evidence="5 6" id="KW-0472">Membrane</keyword>
<dbReference type="CDD" id="cd13962">
    <property type="entry name" value="PT_UbiA_UBIAD1"/>
    <property type="match status" value="1"/>
</dbReference>
<dbReference type="STRING" id="1307839.L21SP5_01360"/>
<protein>
    <submittedName>
        <fullName evidence="7">1,4-dihydroxy-2-naphthoate octaprenyltransferase</fullName>
        <ecNumber evidence="7">2.5.1.74</ecNumber>
    </submittedName>
</protein>
<dbReference type="EMBL" id="CP013118">
    <property type="protein sequence ID" value="ALO15010.1"/>
    <property type="molecule type" value="Genomic_DNA"/>
</dbReference>
<keyword evidence="4 6" id="KW-1133">Transmembrane helix</keyword>
<dbReference type="InterPro" id="IPR026046">
    <property type="entry name" value="UBIAD1"/>
</dbReference>
<sequence length="334" mass="38247">MANFTFWGTALTKVPRISKEEWGGLDCISRWLVATRASVLIMTAFSAIIAGILAYLFDSFNIINFSVAFVGLIFAHASNNLINDLVDFKRGVDKNNYFRSLYGVQVLEHKYTSLKTFYKYLAVSLVIATISGMFLIFRTDYITTAFFVAGLVFLFFYTWPFKYIGLGEFVVLLVWGPLMIGGTYYVTTSGTWNWDVVYIALLYAIGPTTVLLGKHTDKLQEDLKKRVYTLPVILKERNARYFTMLMWVAQYVMIGYYVYENHAWPLLITFLAIPKLFSTFKIFGQPRPSAEPENNKTGWPLYLVSHAFVYNRVFSMLFFVGLLASVVLFKMGVI</sequence>
<dbReference type="PANTHER" id="PTHR13929:SF0">
    <property type="entry name" value="UBIA PRENYLTRANSFERASE DOMAIN-CONTAINING PROTEIN 1"/>
    <property type="match status" value="1"/>
</dbReference>
<feature type="transmembrane region" description="Helical" evidence="6">
    <location>
        <begin position="192"/>
        <end position="213"/>
    </location>
</feature>
<dbReference type="EC" id="2.5.1.74" evidence="7"/>
<comment type="subcellular location">
    <subcellularLocation>
        <location evidence="1">Membrane</location>
        <topology evidence="1">Multi-pass membrane protein</topology>
    </subcellularLocation>
</comment>
<proteinExistence type="predicted"/>
<evidence type="ECO:0000256" key="6">
    <source>
        <dbReference type="SAM" id="Phobius"/>
    </source>
</evidence>
<organism evidence="7 8">
    <name type="scientific">Salinivirga cyanobacteriivorans</name>
    <dbReference type="NCBI Taxonomy" id="1307839"/>
    <lineage>
        <taxon>Bacteria</taxon>
        <taxon>Pseudomonadati</taxon>
        <taxon>Bacteroidota</taxon>
        <taxon>Bacteroidia</taxon>
        <taxon>Bacteroidales</taxon>
        <taxon>Salinivirgaceae</taxon>
        <taxon>Salinivirga</taxon>
    </lineage>
</organism>
<accession>A0A0S2HYG3</accession>
<feature type="transmembrane region" description="Helical" evidence="6">
    <location>
        <begin position="166"/>
        <end position="186"/>
    </location>
</feature>
<name>A0A0S2HYG3_9BACT</name>
<dbReference type="RefSeq" id="WP_057952515.1">
    <property type="nucleotide sequence ID" value="NZ_CP013118.1"/>
</dbReference>
<gene>
    <name evidence="7" type="primary">menA_1</name>
    <name evidence="7" type="ORF">L21SP5_01360</name>
</gene>
<keyword evidence="3 6" id="KW-0812">Transmembrane</keyword>
<feature type="transmembrane region" description="Helical" evidence="6">
    <location>
        <begin position="39"/>
        <end position="57"/>
    </location>
</feature>
<dbReference type="GO" id="GO:0042371">
    <property type="term" value="P:vitamin K biosynthetic process"/>
    <property type="evidence" value="ECO:0007669"/>
    <property type="project" value="TreeGrafter"/>
</dbReference>
<evidence type="ECO:0000256" key="2">
    <source>
        <dbReference type="ARBA" id="ARBA00022679"/>
    </source>
</evidence>
<evidence type="ECO:0000313" key="8">
    <source>
        <dbReference type="Proteomes" id="UP000064893"/>
    </source>
</evidence>
<feature type="transmembrane region" description="Helical" evidence="6">
    <location>
        <begin position="117"/>
        <end position="135"/>
    </location>
</feature>
<dbReference type="InterPro" id="IPR000537">
    <property type="entry name" value="UbiA_prenyltransferase"/>
</dbReference>
<dbReference type="GO" id="GO:0046428">
    <property type="term" value="F:1,4-dihydroxy-2-naphthoate polyprenyltransferase activity"/>
    <property type="evidence" value="ECO:0007669"/>
    <property type="project" value="UniProtKB-EC"/>
</dbReference>
<dbReference type="Pfam" id="PF01040">
    <property type="entry name" value="UbiA"/>
    <property type="match status" value="1"/>
</dbReference>
<dbReference type="KEGG" id="blq:L21SP5_01360"/>
<dbReference type="PANTHER" id="PTHR13929">
    <property type="entry name" value="1,4-DIHYDROXY-2-NAPHTHOATE OCTAPRENYLTRANSFERASE"/>
    <property type="match status" value="1"/>
</dbReference>
<keyword evidence="2 7" id="KW-0808">Transferase</keyword>
<reference evidence="7 8" key="1">
    <citation type="submission" date="2015-11" db="EMBL/GenBank/DDBJ databases">
        <title>Description and complete genome sequence of a novel strain predominating in hypersaline microbial mats and representing a new family of the Bacteriodetes phylum.</title>
        <authorList>
            <person name="Spring S."/>
            <person name="Bunk B."/>
            <person name="Sproer C."/>
            <person name="Klenk H.-P."/>
        </authorList>
    </citation>
    <scope>NUCLEOTIDE SEQUENCE [LARGE SCALE GENOMIC DNA]</scope>
    <source>
        <strain evidence="7 8">L21-Spi-D4</strain>
    </source>
</reference>
<keyword evidence="8" id="KW-1185">Reference proteome</keyword>
<feature type="transmembrane region" description="Helical" evidence="6">
    <location>
        <begin position="309"/>
        <end position="329"/>
    </location>
</feature>
<evidence type="ECO:0000256" key="1">
    <source>
        <dbReference type="ARBA" id="ARBA00004141"/>
    </source>
</evidence>
<evidence type="ECO:0000313" key="7">
    <source>
        <dbReference type="EMBL" id="ALO15010.1"/>
    </source>
</evidence>
<dbReference type="OrthoDB" id="9767568at2"/>
<evidence type="ECO:0000256" key="5">
    <source>
        <dbReference type="ARBA" id="ARBA00023136"/>
    </source>
</evidence>
<dbReference type="Proteomes" id="UP000064893">
    <property type="component" value="Chromosome"/>
</dbReference>
<dbReference type="AlphaFoldDB" id="A0A0S2HYG3"/>